<comment type="similarity">
    <text evidence="1">Belongs to the LDH2/MDH2 oxidoreductase family.</text>
</comment>
<dbReference type="STRING" id="37928.SAMN04489742_0418"/>
<dbReference type="EMBL" id="FNKH01000002">
    <property type="protein sequence ID" value="SDQ27941.1"/>
    <property type="molecule type" value="Genomic_DNA"/>
</dbReference>
<accession>A0A1H0ZL98</accession>
<dbReference type="GO" id="GO:0016491">
    <property type="term" value="F:oxidoreductase activity"/>
    <property type="evidence" value="ECO:0007669"/>
    <property type="project" value="UniProtKB-KW"/>
</dbReference>
<dbReference type="AlphaFoldDB" id="A0A1H0ZL98"/>
<dbReference type="SUPFAM" id="SSF89733">
    <property type="entry name" value="L-sulfolactate dehydrogenase-like"/>
    <property type="match status" value="1"/>
</dbReference>
<proteinExistence type="inferred from homology"/>
<reference evidence="3 4" key="1">
    <citation type="submission" date="2016-10" db="EMBL/GenBank/DDBJ databases">
        <authorList>
            <person name="de Groot N.N."/>
        </authorList>
    </citation>
    <scope>NUCLEOTIDE SEQUENCE [LARGE SCALE GENOMIC DNA]</scope>
    <source>
        <strain evidence="3 4">DSM 20117</strain>
    </source>
</reference>
<name>A0A1H0ZL98_9MICC</name>
<dbReference type="PANTHER" id="PTHR11091">
    <property type="entry name" value="OXIDOREDUCTASE-RELATED"/>
    <property type="match status" value="1"/>
</dbReference>
<dbReference type="InterPro" id="IPR043143">
    <property type="entry name" value="Mal/L-sulf/L-lact_DH-like_NADP"/>
</dbReference>
<evidence type="ECO:0000256" key="1">
    <source>
        <dbReference type="ARBA" id="ARBA00006056"/>
    </source>
</evidence>
<dbReference type="Pfam" id="PF02615">
    <property type="entry name" value="Ldh_2"/>
    <property type="match status" value="1"/>
</dbReference>
<gene>
    <name evidence="3" type="ORF">SAMN04489742_0418</name>
</gene>
<dbReference type="OrthoDB" id="924592at2"/>
<dbReference type="PANTHER" id="PTHR11091:SF0">
    <property type="entry name" value="MALATE DEHYDROGENASE"/>
    <property type="match status" value="1"/>
</dbReference>
<dbReference type="KEGG" id="acry:AC20117_15195"/>
<dbReference type="Gene3D" id="1.10.1530.10">
    <property type="match status" value="1"/>
</dbReference>
<evidence type="ECO:0000313" key="4">
    <source>
        <dbReference type="Proteomes" id="UP000181917"/>
    </source>
</evidence>
<keyword evidence="2" id="KW-0560">Oxidoreductase</keyword>
<dbReference type="InterPro" id="IPR003767">
    <property type="entry name" value="Malate/L-lactate_DH-like"/>
</dbReference>
<dbReference type="InterPro" id="IPR043144">
    <property type="entry name" value="Mal/L-sulf/L-lact_DH-like_ah"/>
</dbReference>
<protein>
    <submittedName>
        <fullName evidence="3">Malate dehydrogenase (NAD) /L-sulfolactate dehydrogenase</fullName>
    </submittedName>
</protein>
<evidence type="ECO:0000256" key="2">
    <source>
        <dbReference type="ARBA" id="ARBA00023002"/>
    </source>
</evidence>
<organism evidence="3 4">
    <name type="scientific">Crystallibacter crystallopoietes</name>
    <dbReference type="NCBI Taxonomy" id="37928"/>
    <lineage>
        <taxon>Bacteria</taxon>
        <taxon>Bacillati</taxon>
        <taxon>Actinomycetota</taxon>
        <taxon>Actinomycetes</taxon>
        <taxon>Micrococcales</taxon>
        <taxon>Micrococcaceae</taxon>
        <taxon>Crystallibacter</taxon>
    </lineage>
</organism>
<dbReference type="InterPro" id="IPR036111">
    <property type="entry name" value="Mal/L-sulfo/L-lacto_DH-like_sf"/>
</dbReference>
<dbReference type="Proteomes" id="UP000181917">
    <property type="component" value="Unassembled WGS sequence"/>
</dbReference>
<evidence type="ECO:0000313" key="3">
    <source>
        <dbReference type="EMBL" id="SDQ27941.1"/>
    </source>
</evidence>
<dbReference type="RefSeq" id="WP_074698985.1">
    <property type="nucleotide sequence ID" value="NZ_FNKH01000002.1"/>
</dbReference>
<sequence length="357" mass="37225">MNSNGEHILELQTYSTHDLVRFSSKALQSVGVPTADADLTAESLVEADVRGINSHGLLRLPLYISAIEQGGINPRPNMHWLKDSGSAALLDADGALGQVSMRAATDYAREHAPDRGVAAVAVQNSSHYGAGIFWSDLMAAQGFIAILTSTTGPTVAPYGGVAKVFGTNPLTIAAPSADGHPLTADMATSTGAYGKVIAAKNEGTSIPRGWAVDAQGNPTTDPLQAMAGALIPFGGHKGSGISALLEAIAASLGTGTFAHETEDIWSNPGSRMNTGHLLIALDTEAFTGRQHTEERVSRLQSRIRESGVNEAVVHAPGDIEYAKGHQNQETVTLAASTTLLLNQLAERLAIVPAEQPA</sequence>
<keyword evidence="4" id="KW-1185">Reference proteome</keyword>
<dbReference type="Gene3D" id="3.30.1370.60">
    <property type="entry name" value="Hypothetical oxidoreductase yiak, domain 2"/>
    <property type="match status" value="1"/>
</dbReference>